<dbReference type="AlphaFoldDB" id="A0A329BP79"/>
<dbReference type="STRING" id="1169143.GCA_000383275_04767"/>
<dbReference type="OrthoDB" id="9132841at2"/>
<feature type="region of interest" description="Disordered" evidence="1">
    <location>
        <begin position="57"/>
        <end position="93"/>
    </location>
</feature>
<name>A0A329BP79_9BURK</name>
<dbReference type="EMBL" id="QLTK01000021">
    <property type="protein sequence ID" value="RAS23171.1"/>
    <property type="molecule type" value="Genomic_DNA"/>
</dbReference>
<evidence type="ECO:0000313" key="2">
    <source>
        <dbReference type="EMBL" id="RAS23171.1"/>
    </source>
</evidence>
<proteinExistence type="predicted"/>
<evidence type="ECO:0000256" key="1">
    <source>
        <dbReference type="SAM" id="MobiDB-lite"/>
    </source>
</evidence>
<gene>
    <name evidence="2" type="ORF">BX591_12189</name>
</gene>
<evidence type="ECO:0000313" key="3">
    <source>
        <dbReference type="Proteomes" id="UP000248918"/>
    </source>
</evidence>
<organism evidence="2 3">
    <name type="scientific">Paraburkholderia bryophila</name>
    <dbReference type="NCBI Taxonomy" id="420952"/>
    <lineage>
        <taxon>Bacteria</taxon>
        <taxon>Pseudomonadati</taxon>
        <taxon>Pseudomonadota</taxon>
        <taxon>Betaproteobacteria</taxon>
        <taxon>Burkholderiales</taxon>
        <taxon>Burkholderiaceae</taxon>
        <taxon>Paraburkholderia</taxon>
    </lineage>
</organism>
<comment type="caution">
    <text evidence="2">The sequence shown here is derived from an EMBL/GenBank/DDBJ whole genome shotgun (WGS) entry which is preliminary data.</text>
</comment>
<protein>
    <submittedName>
        <fullName evidence="2">Uncharacterized protein</fullName>
    </submittedName>
</protein>
<dbReference type="Proteomes" id="UP000248918">
    <property type="component" value="Unassembled WGS sequence"/>
</dbReference>
<sequence>MKIKTYILVTLVVFSSAAFGWQPLVYPIRSQSPYQRSIDTATCYAAANKQTKVNIAHESQIPPRHPAVTKTSSTGVPSRPPLPPSSFSATPPGIGMPAAASAAGASAPVATAATSASGAKASNATNATNPASSANATAATPASNATAMAANPSSATRAANGASETAAASATEVAAASGVKLPPLPAPEPPMTQYWAAYGACMQARGYVVTQ</sequence>
<feature type="region of interest" description="Disordered" evidence="1">
    <location>
        <begin position="116"/>
        <end position="163"/>
    </location>
</feature>
<accession>A0A329BP79</accession>
<dbReference type="RefSeq" id="WP_111934083.1">
    <property type="nucleotide sequence ID" value="NZ_CADFFP010000023.1"/>
</dbReference>
<reference evidence="2 3" key="1">
    <citation type="submission" date="2018-06" db="EMBL/GenBank/DDBJ databases">
        <title>Genomic Encyclopedia of Type Strains, Phase III (KMG-III): the genomes of soil and plant-associated and newly described type strains.</title>
        <authorList>
            <person name="Whitman W."/>
        </authorList>
    </citation>
    <scope>NUCLEOTIDE SEQUENCE [LARGE SCALE GENOMIC DNA]</scope>
    <source>
        <strain evidence="2 3">LMG 23644</strain>
    </source>
</reference>